<dbReference type="EMBL" id="JAXBLV010000200">
    <property type="protein sequence ID" value="MDY3561790.1"/>
    <property type="molecule type" value="Genomic_DNA"/>
</dbReference>
<feature type="repeat" description="WD" evidence="5">
    <location>
        <begin position="729"/>
        <end position="761"/>
    </location>
</feature>
<dbReference type="SMART" id="SM00220">
    <property type="entry name" value="S_TKc"/>
    <property type="match status" value="1"/>
</dbReference>
<evidence type="ECO:0000313" key="8">
    <source>
        <dbReference type="EMBL" id="MDY3561790.1"/>
    </source>
</evidence>
<evidence type="ECO:0000259" key="7">
    <source>
        <dbReference type="PROSITE" id="PS50011"/>
    </source>
</evidence>
<keyword evidence="4 6" id="KW-0067">ATP-binding</keyword>
<gene>
    <name evidence="8" type="ORF">R5W23_003218</name>
</gene>
<dbReference type="InterPro" id="IPR036322">
    <property type="entry name" value="WD40_repeat_dom_sf"/>
</dbReference>
<sequence>MNSEPGEADEREERLDAAVAEYLEAAERGQEPDRAEFLARYPDLADELSAFFDDREQFRQLVDPFVGGADADGSPCPRCRGSLETAAGGTTCGSCGWRVGSAPAADPFPVPYRLGRIELFRVIGRGGFATVYLGWDARLRRRVAVKVFRTTPLTTDEDRKRFCQDPVIAAQLSHPGIVKVYGADVAGGVPYLVSEFVPGQTLAALIRTDRPAPSRAAELVAAVAGALQHAHDKGVVHRDVKPANVILAEDGAPLLTDFGLARWDASDATTNATLTGDEKILGTLAYMSPEQARGQSHWADCRSDVYSLGVVLYELLTGERPFSGSVRGVLRQIEFDEPRAPRYLDDSIPVDLETICLKCLSKEPDRRYATAAELAADLQAFLAEKPIRALPIGRIERLILWQRRNRGLALAAATAAALLLSTTAVAVGWAIHSNQQSDAIKTALHEQKRLRAERELDRGLHEADRGEVDAGLLWMARALETVPVGEKGLEWTVRANLRAWDLWDRQSFALAHVRSVPPGKLLGISPDGAAGWVCEPKSPVVRRWDLDAGRECSPTLTHPAPVSALALSPDATCVATVCSELKVGGVVRLWEVATGRTVQTLTPGGTVSSVTFTRDGRRLITAVLKPGGATHFRIWEVATGAPVEPAFQHSDWAHAIAASPDGRALYTLTRQGKTVHRVPIGGGTAEVVLSSPVALAALAVGAEGRYLLTGGIDRVARLHDLNSNRSVIIGRHSAPISVVALAPDGRRFTTAGSGDAARTWDGGRFSAPLERHPASVRAIAIGPDGQVATGCDDREVRVWKLRDGQLGLLGTLLKHDSPLAAVTYSPDGARLATSVHQHNEAALWDTTTLARSAALRHPHQVSHIAFSPDGARVATIGFDHTVRIFAAKTGELLAGPFGTGEVAFAVAFDPSGQTLLTGSADGAVRRWDANTGEPRGEPLWHAPGAIFAVAASPDGRLVLSGGEDGTARLWTTDGRPHARPVRHAGPVRAVAFGPTGRWAVTTGDDGTVRCWSVDTGQAIGPVLSHDGPVFCAAVAPRDPWLLTGGFDRTVRVWPAPSAAADASDRLTLWAQVRTGTELDETGAVQVLTPDVWRERRNRLQE</sequence>
<dbReference type="Proteomes" id="UP001272242">
    <property type="component" value="Unassembled WGS sequence"/>
</dbReference>
<dbReference type="PROSITE" id="PS50011">
    <property type="entry name" value="PROTEIN_KINASE_DOM"/>
    <property type="match status" value="1"/>
</dbReference>
<feature type="repeat" description="WD" evidence="5">
    <location>
        <begin position="1022"/>
        <end position="1053"/>
    </location>
</feature>
<dbReference type="SUPFAM" id="SSF101908">
    <property type="entry name" value="Putative isomerase YbhE"/>
    <property type="match status" value="1"/>
</dbReference>
<keyword evidence="1 5" id="KW-0853">WD repeat</keyword>
<protein>
    <submittedName>
        <fullName evidence="8">Protein kinase</fullName>
    </submittedName>
</protein>
<dbReference type="PROSITE" id="PS00107">
    <property type="entry name" value="PROTEIN_KINASE_ATP"/>
    <property type="match status" value="1"/>
</dbReference>
<dbReference type="Gene3D" id="3.30.200.20">
    <property type="entry name" value="Phosphorylase Kinase, domain 1"/>
    <property type="match status" value="1"/>
</dbReference>
<dbReference type="GO" id="GO:0016301">
    <property type="term" value="F:kinase activity"/>
    <property type="evidence" value="ECO:0007669"/>
    <property type="project" value="UniProtKB-KW"/>
</dbReference>
<dbReference type="Pfam" id="PF00069">
    <property type="entry name" value="Pkinase"/>
    <property type="match status" value="1"/>
</dbReference>
<evidence type="ECO:0000256" key="6">
    <source>
        <dbReference type="PROSITE-ProRule" id="PRU10141"/>
    </source>
</evidence>
<keyword evidence="3 6" id="KW-0547">Nucleotide-binding</keyword>
<dbReference type="Pfam" id="PF00400">
    <property type="entry name" value="WD40"/>
    <property type="match status" value="6"/>
</dbReference>
<dbReference type="Gene3D" id="2.130.10.10">
    <property type="entry name" value="YVTN repeat-like/Quinoprotein amine dehydrogenase"/>
    <property type="match status" value="3"/>
</dbReference>
<proteinExistence type="predicted"/>
<reference evidence="9" key="1">
    <citation type="journal article" date="2023" name="Mar. Drugs">
        <title>Gemmata algarum, a Novel Planctomycete Isolated from an Algal Mat, Displays Antimicrobial Activity.</title>
        <authorList>
            <person name="Kumar G."/>
            <person name="Kallscheuer N."/>
            <person name="Kashif M."/>
            <person name="Ahamad S."/>
            <person name="Jagadeeshwari U."/>
            <person name="Pannikurungottu S."/>
            <person name="Haufschild T."/>
            <person name="Kabuu M."/>
            <person name="Sasikala C."/>
            <person name="Jogler C."/>
            <person name="Ramana C."/>
        </authorList>
    </citation>
    <scope>NUCLEOTIDE SEQUENCE [LARGE SCALE GENOMIC DNA]</scope>
    <source>
        <strain evidence="9">JC673</strain>
    </source>
</reference>
<feature type="binding site" evidence="6">
    <location>
        <position position="146"/>
    </location>
    <ligand>
        <name>ATP</name>
        <dbReference type="ChEBI" id="CHEBI:30616"/>
    </ligand>
</feature>
<dbReference type="PANTHER" id="PTHR19848">
    <property type="entry name" value="WD40 REPEAT PROTEIN"/>
    <property type="match status" value="1"/>
</dbReference>
<feature type="repeat" description="WD" evidence="5">
    <location>
        <begin position="854"/>
        <end position="895"/>
    </location>
</feature>
<keyword evidence="8" id="KW-0418">Kinase</keyword>
<dbReference type="SMART" id="SM00320">
    <property type="entry name" value="WD40"/>
    <property type="match status" value="11"/>
</dbReference>
<evidence type="ECO:0000256" key="5">
    <source>
        <dbReference type="PROSITE-ProRule" id="PRU00221"/>
    </source>
</evidence>
<name>A0ABU5F2K0_9BACT</name>
<dbReference type="PROSITE" id="PS00108">
    <property type="entry name" value="PROTEIN_KINASE_ST"/>
    <property type="match status" value="1"/>
</dbReference>
<dbReference type="InterPro" id="IPR017441">
    <property type="entry name" value="Protein_kinase_ATP_BS"/>
</dbReference>
<dbReference type="InterPro" id="IPR000719">
    <property type="entry name" value="Prot_kinase_dom"/>
</dbReference>
<dbReference type="PROSITE" id="PS50294">
    <property type="entry name" value="WD_REPEATS_REGION"/>
    <property type="match status" value="5"/>
</dbReference>
<dbReference type="InterPro" id="IPR001680">
    <property type="entry name" value="WD40_rpt"/>
</dbReference>
<dbReference type="CDD" id="cd00200">
    <property type="entry name" value="WD40"/>
    <property type="match status" value="1"/>
</dbReference>
<evidence type="ECO:0000313" key="9">
    <source>
        <dbReference type="Proteomes" id="UP001272242"/>
    </source>
</evidence>
<accession>A0ABU5F2K0</accession>
<evidence type="ECO:0000256" key="4">
    <source>
        <dbReference type="ARBA" id="ARBA00022840"/>
    </source>
</evidence>
<dbReference type="RefSeq" id="WP_320688140.1">
    <property type="nucleotide sequence ID" value="NZ_JAXBLV010000200.1"/>
</dbReference>
<dbReference type="SUPFAM" id="SSF56112">
    <property type="entry name" value="Protein kinase-like (PK-like)"/>
    <property type="match status" value="1"/>
</dbReference>
<feature type="repeat" description="WD" evidence="5">
    <location>
        <begin position="769"/>
        <end position="805"/>
    </location>
</feature>
<comment type="caution">
    <text evidence="8">The sequence shown here is derived from an EMBL/GenBank/DDBJ whole genome shotgun (WGS) entry which is preliminary data.</text>
</comment>
<evidence type="ECO:0000256" key="3">
    <source>
        <dbReference type="ARBA" id="ARBA00022741"/>
    </source>
</evidence>
<keyword evidence="9" id="KW-1185">Reference proteome</keyword>
<dbReference type="PROSITE" id="PS50082">
    <property type="entry name" value="WD_REPEATS_2"/>
    <property type="match status" value="7"/>
</dbReference>
<organism evidence="8 9">
    <name type="scientific">Gemmata algarum</name>
    <dbReference type="NCBI Taxonomy" id="2975278"/>
    <lineage>
        <taxon>Bacteria</taxon>
        <taxon>Pseudomonadati</taxon>
        <taxon>Planctomycetota</taxon>
        <taxon>Planctomycetia</taxon>
        <taxon>Gemmatales</taxon>
        <taxon>Gemmataceae</taxon>
        <taxon>Gemmata</taxon>
    </lineage>
</organism>
<dbReference type="InterPro" id="IPR011009">
    <property type="entry name" value="Kinase-like_dom_sf"/>
</dbReference>
<keyword evidence="2" id="KW-0677">Repeat</keyword>
<dbReference type="SUPFAM" id="SSF50978">
    <property type="entry name" value="WD40 repeat-like"/>
    <property type="match status" value="1"/>
</dbReference>
<evidence type="ECO:0000256" key="2">
    <source>
        <dbReference type="ARBA" id="ARBA00022737"/>
    </source>
</evidence>
<dbReference type="InterPro" id="IPR008271">
    <property type="entry name" value="Ser/Thr_kinase_AS"/>
</dbReference>
<dbReference type="Gene3D" id="1.10.510.10">
    <property type="entry name" value="Transferase(Phosphotransferase) domain 1"/>
    <property type="match status" value="1"/>
</dbReference>
<keyword evidence="8" id="KW-0808">Transferase</keyword>
<feature type="repeat" description="WD" evidence="5">
    <location>
        <begin position="905"/>
        <end position="937"/>
    </location>
</feature>
<feature type="repeat" description="WD" evidence="5">
    <location>
        <begin position="946"/>
        <end position="970"/>
    </location>
</feature>
<feature type="repeat" description="WD" evidence="5">
    <location>
        <begin position="980"/>
        <end position="1021"/>
    </location>
</feature>
<dbReference type="CDD" id="cd14014">
    <property type="entry name" value="STKc_PknB_like"/>
    <property type="match status" value="1"/>
</dbReference>
<feature type="domain" description="Protein kinase" evidence="7">
    <location>
        <begin position="117"/>
        <end position="382"/>
    </location>
</feature>
<dbReference type="InterPro" id="IPR015943">
    <property type="entry name" value="WD40/YVTN_repeat-like_dom_sf"/>
</dbReference>
<dbReference type="PANTHER" id="PTHR19848:SF8">
    <property type="entry name" value="F-BOX AND WD REPEAT DOMAIN CONTAINING 7"/>
    <property type="match status" value="1"/>
</dbReference>
<evidence type="ECO:0000256" key="1">
    <source>
        <dbReference type="ARBA" id="ARBA00022574"/>
    </source>
</evidence>